<gene>
    <name evidence="1" type="ORF">DOK78_001747</name>
</gene>
<dbReference type="EMBL" id="CP147251">
    <property type="protein sequence ID" value="WYJ77109.1"/>
    <property type="molecule type" value="Genomic_DNA"/>
</dbReference>
<accession>A0ABZ2SSI8</accession>
<dbReference type="Proteomes" id="UP000664701">
    <property type="component" value="Chromosome"/>
</dbReference>
<reference evidence="1 2" key="1">
    <citation type="submission" date="2021-03" db="EMBL/GenBank/DDBJ databases">
        <authorList>
            <person name="Gilmore M.S."/>
            <person name="Schwartzman J."/>
            <person name="Van Tyne D."/>
            <person name="Martin M."/>
            <person name="Earl A.M."/>
            <person name="Manson A.L."/>
            <person name="Straub T."/>
            <person name="Salamzade R."/>
            <person name="Saavedra J."/>
            <person name="Lebreton F."/>
            <person name="Prichula J."/>
            <person name="Schaufler K."/>
            <person name="Gaca A."/>
            <person name="Sgardioli B."/>
            <person name="Wagenaar J."/>
            <person name="Strong T."/>
        </authorList>
    </citation>
    <scope>NUCLEOTIDE SEQUENCE [LARGE SCALE GENOMIC DNA]</scope>
    <source>
        <strain evidence="1 2">DIV2402</strain>
    </source>
</reference>
<reference evidence="1 2" key="2">
    <citation type="submission" date="2024-03" db="EMBL/GenBank/DDBJ databases">
        <title>The Genome Sequence of Enterococcus sp. DIV2402.</title>
        <authorList>
            <consortium name="The Broad Institute Genomics Platform"/>
            <consortium name="The Broad Institute Microbial Omics Core"/>
            <consortium name="The Broad Institute Genomic Center for Infectious Diseases"/>
            <person name="Earl A."/>
            <person name="Manson A."/>
            <person name="Gilmore M."/>
            <person name="Schwartman J."/>
            <person name="Shea T."/>
            <person name="Abouelleil A."/>
            <person name="Cao P."/>
            <person name="Chapman S."/>
            <person name="Cusick C."/>
            <person name="Young S."/>
            <person name="Neafsey D."/>
            <person name="Nusbaum C."/>
            <person name="Birren B."/>
        </authorList>
    </citation>
    <scope>NUCLEOTIDE SEQUENCE [LARGE SCALE GENOMIC DNA]</scope>
    <source>
        <strain evidence="1 2">DIV2402</strain>
    </source>
</reference>
<protein>
    <submittedName>
        <fullName evidence="1">Uncharacterized protein</fullName>
    </submittedName>
</protein>
<evidence type="ECO:0000313" key="2">
    <source>
        <dbReference type="Proteomes" id="UP000664701"/>
    </source>
</evidence>
<organism evidence="1 2">
    <name type="scientific">Candidatus Enterococcus lowellii</name>
    <dbReference type="NCBI Taxonomy" id="2230877"/>
    <lineage>
        <taxon>Bacteria</taxon>
        <taxon>Bacillati</taxon>
        <taxon>Bacillota</taxon>
        <taxon>Bacilli</taxon>
        <taxon>Lactobacillales</taxon>
        <taxon>Enterococcaceae</taxon>
        <taxon>Enterococcus</taxon>
    </lineage>
</organism>
<name>A0ABZ2SSI8_9ENTE</name>
<sequence length="166" mass="19983">MIVNQKRTKKEFHEYNDYHDRPFGLKWGTAFAMEELMTSIHTNEEFAVKDNQPLEQMSQEEIDLLLVESFTYSKEVEIQLNSRDEFGRLLDNVTGFFLGEVSDDYLIMDNQKIFWEDVRHIHIKNPEKWFEVDVFTNDSQKKEVLTKEYVEYIVDDSYQPFFEELD</sequence>
<dbReference type="RefSeq" id="WP_207940723.1">
    <property type="nucleotide sequence ID" value="NZ_CP147251.1"/>
</dbReference>
<keyword evidence="2" id="KW-1185">Reference proteome</keyword>
<evidence type="ECO:0000313" key="1">
    <source>
        <dbReference type="EMBL" id="WYJ77109.1"/>
    </source>
</evidence>
<proteinExistence type="predicted"/>